<keyword evidence="3" id="KW-1185">Reference proteome</keyword>
<name>A0ABP1FFD7_9CHLO</name>
<evidence type="ECO:0000313" key="3">
    <source>
        <dbReference type="Proteomes" id="UP001497392"/>
    </source>
</evidence>
<dbReference type="Proteomes" id="UP001497392">
    <property type="component" value="Unassembled WGS sequence"/>
</dbReference>
<accession>A0ABP1FFD7</accession>
<sequence>MLVPYRLPCAPQRPRPKTWSSVNTSSPDRIKDWIHGIGQLTYRGVAANIGNVAGLNKTIMEGTPDKNMTLLVEGLNKAAETNGRIVADGMRDTAATLGQALKDSATKHGIWVGGLICFGTVASAVIPLLKACPK</sequence>
<protein>
    <submittedName>
        <fullName evidence="2">G313 protein</fullName>
    </submittedName>
</protein>
<evidence type="ECO:0000313" key="2">
    <source>
        <dbReference type="EMBL" id="CAL5218613.1"/>
    </source>
</evidence>
<gene>
    <name evidence="2" type="primary">g313</name>
    <name evidence="2" type="ORF">VP750_LOCUS272</name>
</gene>
<keyword evidence="1" id="KW-0812">Transmembrane</keyword>
<dbReference type="EMBL" id="CAXHTA020000001">
    <property type="protein sequence ID" value="CAL5218613.1"/>
    <property type="molecule type" value="Genomic_DNA"/>
</dbReference>
<proteinExistence type="predicted"/>
<reference evidence="2 3" key="1">
    <citation type="submission" date="2024-06" db="EMBL/GenBank/DDBJ databases">
        <authorList>
            <person name="Kraege A."/>
            <person name="Thomma B."/>
        </authorList>
    </citation>
    <scope>NUCLEOTIDE SEQUENCE [LARGE SCALE GENOMIC DNA]</scope>
</reference>
<comment type="caution">
    <text evidence="2">The sequence shown here is derived from an EMBL/GenBank/DDBJ whole genome shotgun (WGS) entry which is preliminary data.</text>
</comment>
<keyword evidence="1" id="KW-1133">Transmembrane helix</keyword>
<keyword evidence="1" id="KW-0472">Membrane</keyword>
<feature type="transmembrane region" description="Helical" evidence="1">
    <location>
        <begin position="110"/>
        <end position="129"/>
    </location>
</feature>
<organism evidence="2 3">
    <name type="scientific">Coccomyxa viridis</name>
    <dbReference type="NCBI Taxonomy" id="1274662"/>
    <lineage>
        <taxon>Eukaryota</taxon>
        <taxon>Viridiplantae</taxon>
        <taxon>Chlorophyta</taxon>
        <taxon>core chlorophytes</taxon>
        <taxon>Trebouxiophyceae</taxon>
        <taxon>Trebouxiophyceae incertae sedis</taxon>
        <taxon>Coccomyxaceae</taxon>
        <taxon>Coccomyxa</taxon>
    </lineage>
</organism>
<evidence type="ECO:0000256" key="1">
    <source>
        <dbReference type="SAM" id="Phobius"/>
    </source>
</evidence>